<accession>A0A8B8QXP7</accession>
<dbReference type="GO" id="GO:0004721">
    <property type="term" value="F:phosphoprotein phosphatase activity"/>
    <property type="evidence" value="ECO:0007669"/>
    <property type="project" value="UniProtKB-KW"/>
</dbReference>
<dbReference type="SMART" id="SM00577">
    <property type="entry name" value="CPDc"/>
    <property type="match status" value="1"/>
</dbReference>
<reference evidence="7" key="1">
    <citation type="submission" date="2025-04" db="UniProtKB">
        <authorList>
            <consortium name="RefSeq"/>
        </authorList>
    </citation>
    <scope>IDENTIFICATION</scope>
    <source>
        <tissue evidence="8 9">Leaf</tissue>
    </source>
</reference>
<dbReference type="Pfam" id="PF03031">
    <property type="entry name" value="NIF"/>
    <property type="match status" value="1"/>
</dbReference>
<dbReference type="AlphaFoldDB" id="A0A8B8QXP7"/>
<comment type="similarity">
    <text evidence="4">Belongs to the CTDSPL2 family.</text>
</comment>
<dbReference type="KEGG" id="rarg:115755725"/>
<evidence type="ECO:0000313" key="9">
    <source>
        <dbReference type="RefSeq" id="XP_048139919.1"/>
    </source>
</evidence>
<keyword evidence="1" id="KW-0378">Hydrolase</keyword>
<organism evidence="6 7">
    <name type="scientific">Rhodamnia argentea</name>
    <dbReference type="NCBI Taxonomy" id="178133"/>
    <lineage>
        <taxon>Eukaryota</taxon>
        <taxon>Viridiplantae</taxon>
        <taxon>Streptophyta</taxon>
        <taxon>Embryophyta</taxon>
        <taxon>Tracheophyta</taxon>
        <taxon>Spermatophyta</taxon>
        <taxon>Magnoliopsida</taxon>
        <taxon>eudicotyledons</taxon>
        <taxon>Gunneridae</taxon>
        <taxon>Pentapetalae</taxon>
        <taxon>rosids</taxon>
        <taxon>malvids</taxon>
        <taxon>Myrtales</taxon>
        <taxon>Myrtaceae</taxon>
        <taxon>Myrtoideae</taxon>
        <taxon>Myrteae</taxon>
        <taxon>Australasian group</taxon>
        <taxon>Rhodamnia</taxon>
    </lineage>
</organism>
<gene>
    <name evidence="7 8 9 10" type="primary">LOC115755725</name>
</gene>
<dbReference type="Proteomes" id="UP000827889">
    <property type="component" value="Chromosome 8"/>
</dbReference>
<dbReference type="InterPro" id="IPR004274">
    <property type="entry name" value="FCP1_dom"/>
</dbReference>
<dbReference type="InterPro" id="IPR023214">
    <property type="entry name" value="HAD_sf"/>
</dbReference>
<evidence type="ECO:0000313" key="6">
    <source>
        <dbReference type="Proteomes" id="UP000827889"/>
    </source>
</evidence>
<dbReference type="OrthoDB" id="277011at2759"/>
<name>A0A8B8QXP7_9MYRT</name>
<evidence type="ECO:0000259" key="5">
    <source>
        <dbReference type="PROSITE" id="PS50969"/>
    </source>
</evidence>
<keyword evidence="2" id="KW-0904">Protein phosphatase</keyword>
<dbReference type="SUPFAM" id="SSF56784">
    <property type="entry name" value="HAD-like"/>
    <property type="match status" value="1"/>
</dbReference>
<evidence type="ECO:0000313" key="8">
    <source>
        <dbReference type="RefSeq" id="XP_048139918.1"/>
    </source>
</evidence>
<dbReference type="InterPro" id="IPR036412">
    <property type="entry name" value="HAD-like_sf"/>
</dbReference>
<proteinExistence type="inferred from homology"/>
<evidence type="ECO:0000256" key="2">
    <source>
        <dbReference type="ARBA" id="ARBA00022912"/>
    </source>
</evidence>
<dbReference type="GO" id="GO:0005634">
    <property type="term" value="C:nucleus"/>
    <property type="evidence" value="ECO:0007669"/>
    <property type="project" value="UniProtKB-ARBA"/>
</dbReference>
<dbReference type="RefSeq" id="XP_048139918.1">
    <property type="nucleotide sequence ID" value="XM_048283961.1"/>
</dbReference>
<dbReference type="PROSITE" id="PS50969">
    <property type="entry name" value="FCP1"/>
    <property type="match status" value="1"/>
</dbReference>
<evidence type="ECO:0000256" key="1">
    <source>
        <dbReference type="ARBA" id="ARBA00022801"/>
    </source>
</evidence>
<dbReference type="InterPro" id="IPR050365">
    <property type="entry name" value="TIM50"/>
</dbReference>
<dbReference type="InterPro" id="IPR011948">
    <property type="entry name" value="Dullard_phosphatase"/>
</dbReference>
<sequence>MPALQMKAKAITSCEKDGYLHRFCQESSKISKKKSSFLWKSHEAVEAEMIECQSGAISEETRMDKAIHSEKDSKQDIFVAQERLSFSEDLTSPIVQDLSHAPCPSPLERVSSIPVESRVTDCDSSVSDDIGREDCPMKKPVEINSDNTRSINCSGHLSSHDLDLHFLDDVDGNTRKDGDGTMALDDIMKSSLVQQLEWTESNMLVDMTGNCVMLPFPLPEETVNTSFFQGQTLSDELLMNSESAIFNMVTHHSKICDQALANCRPADSVEMDSFDPILFIRNFLDLSDLEANSLPALLPEETIRGKHITLVLDLDETLVHSTLEPCDNADFTIQVSLNMEQHTFYVRQRPFLKTFLERVSEMFEIVLFTASQRFYAEQLLDRLDPDRKFFSRREYRETCILSDGIFTKDLTVLGVDLAKVAIVDNSPQVFRWQVNNGIPIMSWFNDPLDCELIALLPFLETLVEAEDVRPIIAKRFGGKE</sequence>
<evidence type="ECO:0000313" key="7">
    <source>
        <dbReference type="RefSeq" id="XP_030551098.1"/>
    </source>
</evidence>
<dbReference type="RefSeq" id="XP_030551098.1">
    <property type="nucleotide sequence ID" value="XM_030695238.1"/>
</dbReference>
<dbReference type="Gene3D" id="3.40.50.1000">
    <property type="entry name" value="HAD superfamily/HAD-like"/>
    <property type="match status" value="1"/>
</dbReference>
<dbReference type="CDD" id="cd07521">
    <property type="entry name" value="HAD_FCP1-like"/>
    <property type="match status" value="1"/>
</dbReference>
<protein>
    <submittedName>
        <fullName evidence="7 8">CTD small phosphatase-like protein 2-A isoform X1</fullName>
    </submittedName>
</protein>
<evidence type="ECO:0000256" key="3">
    <source>
        <dbReference type="ARBA" id="ARBA00037324"/>
    </source>
</evidence>
<dbReference type="RefSeq" id="XP_048139920.1">
    <property type="nucleotide sequence ID" value="XM_048283963.1"/>
</dbReference>
<evidence type="ECO:0000256" key="4">
    <source>
        <dbReference type="ARBA" id="ARBA00038355"/>
    </source>
</evidence>
<dbReference type="RefSeq" id="XP_048139919.1">
    <property type="nucleotide sequence ID" value="XM_048283962.1"/>
</dbReference>
<feature type="domain" description="FCP1 homology" evidence="5">
    <location>
        <begin position="303"/>
        <end position="462"/>
    </location>
</feature>
<dbReference type="FunFam" id="3.40.50.1000:FF:000015">
    <property type="entry name" value="CTD small phosphatase-like protein 2"/>
    <property type="match status" value="1"/>
</dbReference>
<dbReference type="PANTHER" id="PTHR12210">
    <property type="entry name" value="DULLARD PROTEIN PHOSPHATASE"/>
    <property type="match status" value="1"/>
</dbReference>
<dbReference type="NCBIfam" id="TIGR02251">
    <property type="entry name" value="HIF-SF_euk"/>
    <property type="match status" value="1"/>
</dbReference>
<dbReference type="GeneID" id="115755725"/>
<keyword evidence="6" id="KW-1185">Reference proteome</keyword>
<evidence type="ECO:0000313" key="10">
    <source>
        <dbReference type="RefSeq" id="XP_048139920.1"/>
    </source>
</evidence>
<comment type="function">
    <text evidence="3">Probable phosphatase.</text>
</comment>